<evidence type="ECO:0000256" key="9">
    <source>
        <dbReference type="ARBA" id="ARBA00049940"/>
    </source>
</evidence>
<keyword evidence="2 10" id="KW-1003">Cell membrane</keyword>
<reference evidence="11 13" key="1">
    <citation type="submission" date="2018-03" db="EMBL/GenBank/DDBJ databases">
        <title>Genomic Encyclopedia of Archaeal and Bacterial Type Strains, Phase II (KMG-II): from individual species to whole genera.</title>
        <authorList>
            <person name="Goeker M."/>
        </authorList>
    </citation>
    <scope>NUCLEOTIDE SEQUENCE [LARGE SCALE GENOMIC DNA]</scope>
    <source>
        <strain evidence="11 13">DSM 21548</strain>
    </source>
</reference>
<reference evidence="12 14" key="2">
    <citation type="submission" date="2018-12" db="EMBL/GenBank/DDBJ databases">
        <authorList>
            <person name="hu s."/>
            <person name="Xu Y."/>
            <person name="Xu B."/>
            <person name="Li F."/>
        </authorList>
    </citation>
    <scope>NUCLEOTIDE SEQUENCE [LARGE SCALE GENOMIC DNA]</scope>
    <source>
        <strain evidence="12 14">KSW2-17</strain>
    </source>
</reference>
<evidence type="ECO:0000256" key="6">
    <source>
        <dbReference type="ARBA" id="ARBA00023303"/>
    </source>
</evidence>
<dbReference type="GO" id="GO:0140114">
    <property type="term" value="P:cellular detoxification of fluoride"/>
    <property type="evidence" value="ECO:0007669"/>
    <property type="project" value="UniProtKB-UniRule"/>
</dbReference>
<dbReference type="EMBL" id="PYAU01000001">
    <property type="protein sequence ID" value="PSL36931.1"/>
    <property type="molecule type" value="Genomic_DNA"/>
</dbReference>
<evidence type="ECO:0000313" key="13">
    <source>
        <dbReference type="Proteomes" id="UP000241203"/>
    </source>
</evidence>
<keyword evidence="5 10" id="KW-0472">Membrane</keyword>
<evidence type="ECO:0000256" key="5">
    <source>
        <dbReference type="ARBA" id="ARBA00023136"/>
    </source>
</evidence>
<dbReference type="Pfam" id="PF02537">
    <property type="entry name" value="CRCB"/>
    <property type="match status" value="1"/>
</dbReference>
<feature type="transmembrane region" description="Helical" evidence="10">
    <location>
        <begin position="36"/>
        <end position="61"/>
    </location>
</feature>
<dbReference type="Proteomes" id="UP000268291">
    <property type="component" value="Unassembled WGS sequence"/>
</dbReference>
<evidence type="ECO:0000313" key="12">
    <source>
        <dbReference type="EMBL" id="RUQ81762.1"/>
    </source>
</evidence>
<comment type="activity regulation">
    <text evidence="10">Na(+) is not transported, but it plays an essential structural role and its presence is essential for fluoride channel function.</text>
</comment>
<name>A0A2P8GSJ3_9MICO</name>
<feature type="binding site" evidence="10">
    <location>
        <position position="77"/>
    </location>
    <ligand>
        <name>Na(+)</name>
        <dbReference type="ChEBI" id="CHEBI:29101"/>
        <note>structural</note>
    </ligand>
</feature>
<comment type="function">
    <text evidence="9 10">Fluoride-specific ion channel. Important for reducing fluoride concentration in the cell, thus reducing its toxicity.</text>
</comment>
<comment type="similarity">
    <text evidence="7 10">Belongs to the fluoride channel Fluc/FEX (TC 1.A.43) family.</text>
</comment>
<keyword evidence="14" id="KW-1185">Reference proteome</keyword>
<dbReference type="HAMAP" id="MF_00454">
    <property type="entry name" value="FluC"/>
    <property type="match status" value="1"/>
</dbReference>
<dbReference type="GO" id="GO:0046872">
    <property type="term" value="F:metal ion binding"/>
    <property type="evidence" value="ECO:0007669"/>
    <property type="project" value="UniProtKB-KW"/>
</dbReference>
<evidence type="ECO:0000313" key="11">
    <source>
        <dbReference type="EMBL" id="PSL36931.1"/>
    </source>
</evidence>
<comment type="catalytic activity">
    <reaction evidence="8">
        <text>fluoride(in) = fluoride(out)</text>
        <dbReference type="Rhea" id="RHEA:76159"/>
        <dbReference type="ChEBI" id="CHEBI:17051"/>
    </reaction>
    <physiologicalReaction direction="left-to-right" evidence="8">
        <dbReference type="Rhea" id="RHEA:76160"/>
    </physiologicalReaction>
</comment>
<protein>
    <recommendedName>
        <fullName evidence="10">Fluoride-specific ion channel FluC</fullName>
    </recommendedName>
</protein>
<keyword evidence="10" id="KW-0406">Ion transport</keyword>
<feature type="transmembrane region" description="Helical" evidence="10">
    <location>
        <begin position="6"/>
        <end position="24"/>
    </location>
</feature>
<dbReference type="PANTHER" id="PTHR28259:SF1">
    <property type="entry name" value="FLUORIDE EXPORT PROTEIN 1-RELATED"/>
    <property type="match status" value="1"/>
</dbReference>
<dbReference type="GO" id="GO:0005886">
    <property type="term" value="C:plasma membrane"/>
    <property type="evidence" value="ECO:0007669"/>
    <property type="project" value="UniProtKB-SubCell"/>
</dbReference>
<feature type="binding site" evidence="10">
    <location>
        <position position="80"/>
    </location>
    <ligand>
        <name>Na(+)</name>
        <dbReference type="ChEBI" id="CHEBI:29101"/>
        <note>structural</note>
    </ligand>
</feature>
<dbReference type="PANTHER" id="PTHR28259">
    <property type="entry name" value="FLUORIDE EXPORT PROTEIN 1-RELATED"/>
    <property type="match status" value="1"/>
</dbReference>
<evidence type="ECO:0000256" key="7">
    <source>
        <dbReference type="ARBA" id="ARBA00035120"/>
    </source>
</evidence>
<keyword evidence="10" id="KW-0915">Sodium</keyword>
<sequence length="126" mass="12350">MIEPWLFVAICVAGGLGAALRYSVDAAITPRLGGSFPLATAVINVSGSFGLGLLVGAAASAGIPAEWLLVGGGGLMGGYTTFSTASLEAVRLAQKGRYLPAIAYVLGVVVLAVASASLGIAVGSAL</sequence>
<keyword evidence="6 10" id="KW-0407">Ion channel</keyword>
<keyword evidence="3 10" id="KW-0812">Transmembrane</keyword>
<dbReference type="InterPro" id="IPR003691">
    <property type="entry name" value="FluC"/>
</dbReference>
<dbReference type="RefSeq" id="WP_106562147.1">
    <property type="nucleotide sequence ID" value="NZ_PYAU01000001.1"/>
</dbReference>
<gene>
    <name evidence="10" type="primary">fluC</name>
    <name evidence="10 12" type="synonym">crcB</name>
    <name evidence="11" type="ORF">CLV49_0533</name>
    <name evidence="12" type="ORF">ELQ93_17850</name>
</gene>
<organism evidence="11 13">
    <name type="scientific">Labedella gwakjiensis</name>
    <dbReference type="NCBI Taxonomy" id="390269"/>
    <lineage>
        <taxon>Bacteria</taxon>
        <taxon>Bacillati</taxon>
        <taxon>Actinomycetota</taxon>
        <taxon>Actinomycetes</taxon>
        <taxon>Micrococcales</taxon>
        <taxon>Microbacteriaceae</taxon>
        <taxon>Labedella</taxon>
    </lineage>
</organism>
<comment type="caution">
    <text evidence="11">The sequence shown here is derived from an EMBL/GenBank/DDBJ whole genome shotgun (WGS) entry which is preliminary data.</text>
</comment>
<feature type="transmembrane region" description="Helical" evidence="10">
    <location>
        <begin position="102"/>
        <end position="123"/>
    </location>
</feature>
<evidence type="ECO:0000256" key="10">
    <source>
        <dbReference type="HAMAP-Rule" id="MF_00454"/>
    </source>
</evidence>
<feature type="transmembrane region" description="Helical" evidence="10">
    <location>
        <begin position="67"/>
        <end position="90"/>
    </location>
</feature>
<comment type="subcellular location">
    <subcellularLocation>
        <location evidence="1 10">Cell membrane</location>
        <topology evidence="1 10">Multi-pass membrane protein</topology>
    </subcellularLocation>
</comment>
<evidence type="ECO:0000256" key="3">
    <source>
        <dbReference type="ARBA" id="ARBA00022692"/>
    </source>
</evidence>
<dbReference type="Proteomes" id="UP000241203">
    <property type="component" value="Unassembled WGS sequence"/>
</dbReference>
<keyword evidence="10" id="KW-0479">Metal-binding</keyword>
<dbReference type="EMBL" id="RZGY01000006">
    <property type="protein sequence ID" value="RUQ81762.1"/>
    <property type="molecule type" value="Genomic_DNA"/>
</dbReference>
<proteinExistence type="inferred from homology"/>
<accession>A0A2P8GSJ3</accession>
<dbReference type="GO" id="GO:0062054">
    <property type="term" value="F:fluoride channel activity"/>
    <property type="evidence" value="ECO:0007669"/>
    <property type="project" value="UniProtKB-UniRule"/>
</dbReference>
<keyword evidence="4 10" id="KW-1133">Transmembrane helix</keyword>
<evidence type="ECO:0000256" key="8">
    <source>
        <dbReference type="ARBA" id="ARBA00035585"/>
    </source>
</evidence>
<evidence type="ECO:0000256" key="2">
    <source>
        <dbReference type="ARBA" id="ARBA00022475"/>
    </source>
</evidence>
<evidence type="ECO:0000256" key="1">
    <source>
        <dbReference type="ARBA" id="ARBA00004651"/>
    </source>
</evidence>
<dbReference type="NCBIfam" id="TIGR00494">
    <property type="entry name" value="crcB"/>
    <property type="match status" value="1"/>
</dbReference>
<evidence type="ECO:0000256" key="4">
    <source>
        <dbReference type="ARBA" id="ARBA00022989"/>
    </source>
</evidence>
<keyword evidence="10" id="KW-0813">Transport</keyword>
<dbReference type="OrthoDB" id="5148600at2"/>
<dbReference type="AlphaFoldDB" id="A0A2P8GSJ3"/>
<evidence type="ECO:0000313" key="14">
    <source>
        <dbReference type="Proteomes" id="UP000268291"/>
    </source>
</evidence>